<gene>
    <name evidence="2" type="ORF">A2954_01655</name>
</gene>
<dbReference type="Pfam" id="PF01797">
    <property type="entry name" value="Y1_Tnp"/>
    <property type="match status" value="1"/>
</dbReference>
<protein>
    <recommendedName>
        <fullName evidence="1">Transposase IS200-like domain-containing protein</fullName>
    </recommendedName>
</protein>
<dbReference type="PANTHER" id="PTHR34322">
    <property type="entry name" value="TRANSPOSASE, Y1_TNP DOMAIN-CONTAINING"/>
    <property type="match status" value="1"/>
</dbReference>
<dbReference type="GO" id="GO:0003677">
    <property type="term" value="F:DNA binding"/>
    <property type="evidence" value="ECO:0007669"/>
    <property type="project" value="InterPro"/>
</dbReference>
<evidence type="ECO:0000313" key="2">
    <source>
        <dbReference type="EMBL" id="OGK40200.1"/>
    </source>
</evidence>
<reference evidence="2 3" key="1">
    <citation type="journal article" date="2016" name="Nat. Commun.">
        <title>Thousands of microbial genomes shed light on interconnected biogeochemical processes in an aquifer system.</title>
        <authorList>
            <person name="Anantharaman K."/>
            <person name="Brown C.T."/>
            <person name="Hug L.A."/>
            <person name="Sharon I."/>
            <person name="Castelle C.J."/>
            <person name="Probst A.J."/>
            <person name="Thomas B.C."/>
            <person name="Singh A."/>
            <person name="Wilkins M.J."/>
            <person name="Karaoz U."/>
            <person name="Brodie E.L."/>
            <person name="Williams K.H."/>
            <person name="Hubbard S.S."/>
            <person name="Banfield J.F."/>
        </authorList>
    </citation>
    <scope>NUCLEOTIDE SEQUENCE [LARGE SCALE GENOMIC DNA]</scope>
</reference>
<dbReference type="EMBL" id="MGAG01000027">
    <property type="protein sequence ID" value="OGK40200.1"/>
    <property type="molecule type" value="Genomic_DNA"/>
</dbReference>
<dbReference type="GO" id="GO:0006313">
    <property type="term" value="P:DNA transposition"/>
    <property type="evidence" value="ECO:0007669"/>
    <property type="project" value="InterPro"/>
</dbReference>
<sequence length="214" mass="25679">MREKQFVEGEYFHIFNKSIAGFGIFKDPVNATRFVNVLDYYNNLIVVESFSKAVRSKLFIPQNLLYPKENRLLKFISYCVMPDHYHLVVKILKSHLLSKYINDIENSYTHYFNLKFDRIGPLWQTSFKALRIISNEQLLHVTRYVHLNPTSSNLVDKPEEWDHSSYRDFITDERILNNYITDISINSIKHYKKFVDDQKDYQRKLKLIRKLMLD</sequence>
<dbReference type="PANTHER" id="PTHR34322:SF2">
    <property type="entry name" value="TRANSPOSASE IS200-LIKE DOMAIN-CONTAINING PROTEIN"/>
    <property type="match status" value="1"/>
</dbReference>
<dbReference type="GO" id="GO:0004803">
    <property type="term" value="F:transposase activity"/>
    <property type="evidence" value="ECO:0007669"/>
    <property type="project" value="InterPro"/>
</dbReference>
<dbReference type="Gene3D" id="3.30.70.1290">
    <property type="entry name" value="Transposase IS200-like"/>
    <property type="match status" value="1"/>
</dbReference>
<dbReference type="InterPro" id="IPR036515">
    <property type="entry name" value="Transposase_17_sf"/>
</dbReference>
<dbReference type="STRING" id="1802056.A2954_01655"/>
<comment type="caution">
    <text evidence="2">The sequence shown here is derived from an EMBL/GenBank/DDBJ whole genome shotgun (WGS) entry which is preliminary data.</text>
</comment>
<name>A0A1F7IA27_9BACT</name>
<dbReference type="AlphaFoldDB" id="A0A1F7IA27"/>
<evidence type="ECO:0000259" key="1">
    <source>
        <dbReference type="SMART" id="SM01321"/>
    </source>
</evidence>
<dbReference type="InterPro" id="IPR002686">
    <property type="entry name" value="Transposase_17"/>
</dbReference>
<accession>A0A1F7IA27</accession>
<organism evidence="2 3">
    <name type="scientific">Candidatus Roizmanbacteria bacterium RIFCSPLOWO2_01_FULL_37_12</name>
    <dbReference type="NCBI Taxonomy" id="1802056"/>
    <lineage>
        <taxon>Bacteria</taxon>
        <taxon>Candidatus Roizmaniibacteriota</taxon>
    </lineage>
</organism>
<evidence type="ECO:0000313" key="3">
    <source>
        <dbReference type="Proteomes" id="UP000177698"/>
    </source>
</evidence>
<feature type="domain" description="Transposase IS200-like" evidence="1">
    <location>
        <begin position="7"/>
        <end position="148"/>
    </location>
</feature>
<proteinExistence type="predicted"/>
<dbReference type="Proteomes" id="UP000177698">
    <property type="component" value="Unassembled WGS sequence"/>
</dbReference>
<dbReference type="SUPFAM" id="SSF143422">
    <property type="entry name" value="Transposase IS200-like"/>
    <property type="match status" value="1"/>
</dbReference>
<dbReference type="SMART" id="SM01321">
    <property type="entry name" value="Y1_Tnp"/>
    <property type="match status" value="1"/>
</dbReference>